<comment type="caution">
    <text evidence="1">The sequence shown here is derived from an EMBL/GenBank/DDBJ whole genome shotgun (WGS) entry which is preliminary data.</text>
</comment>
<dbReference type="Proteomes" id="UP001331561">
    <property type="component" value="Unassembled WGS sequence"/>
</dbReference>
<evidence type="ECO:0000313" key="1">
    <source>
        <dbReference type="EMBL" id="MEC5386832.1"/>
    </source>
</evidence>
<dbReference type="EMBL" id="JAYXHS010000002">
    <property type="protein sequence ID" value="MEC5386832.1"/>
    <property type="molecule type" value="Genomic_DNA"/>
</dbReference>
<proteinExistence type="predicted"/>
<gene>
    <name evidence="1" type="ORF">VVD49_13940</name>
</gene>
<name>A0ABU6K5B5_9RHOO</name>
<protein>
    <submittedName>
        <fullName evidence="1">Uncharacterized protein</fullName>
    </submittedName>
</protein>
<reference evidence="1 2" key="1">
    <citation type="submission" date="2024-01" db="EMBL/GenBank/DDBJ databases">
        <title>Uliginosibacterium soil sp. nov.</title>
        <authorList>
            <person name="Lv Y."/>
        </authorList>
    </citation>
    <scope>NUCLEOTIDE SEQUENCE [LARGE SCALE GENOMIC DNA]</scope>
    <source>
        <strain evidence="1 2">H3</strain>
    </source>
</reference>
<organism evidence="1 2">
    <name type="scientific">Uliginosibacterium silvisoli</name>
    <dbReference type="NCBI Taxonomy" id="3114758"/>
    <lineage>
        <taxon>Bacteria</taxon>
        <taxon>Pseudomonadati</taxon>
        <taxon>Pseudomonadota</taxon>
        <taxon>Betaproteobacteria</taxon>
        <taxon>Rhodocyclales</taxon>
        <taxon>Zoogloeaceae</taxon>
        <taxon>Uliginosibacterium</taxon>
    </lineage>
</organism>
<dbReference type="RefSeq" id="WP_327599790.1">
    <property type="nucleotide sequence ID" value="NZ_JAYXHS010000002.1"/>
</dbReference>
<evidence type="ECO:0000313" key="2">
    <source>
        <dbReference type="Proteomes" id="UP001331561"/>
    </source>
</evidence>
<keyword evidence="2" id="KW-1185">Reference proteome</keyword>
<accession>A0ABU6K5B5</accession>
<sequence length="282" mass="31839">MWRNSSRNHDGAVEELDKLINGNAATFNQAALAARLAQARQNNAGVQVNQVVKQKFGNNDPDFAGVEFEWPVVFKIIKRGTVVEVKVSIGGSMSDGTYFPEEEKSAFRTHILTAWNVATVIVEEAPNRTRYYDLMFDLEWVDPGSPQPKYIVDVHKLHDRDNMRDWTFGNREACIHEFGHMIGCPDEYNTVSLQGFGQVIHDAAMYSQAGYTTNSIMNNPGSSGRIHDRHFSFVARHCRQIMKAPTEIKILRRTGPTDVEEVRQLMVAAAHGRRRALGFDDD</sequence>
<dbReference type="SUPFAM" id="SSF55486">
    <property type="entry name" value="Metalloproteases ('zincins'), catalytic domain"/>
    <property type="match status" value="1"/>
</dbReference>